<comment type="catalytic activity">
    <reaction evidence="1">
        <text>chorismate + L-glutamine = 4-amino-4-deoxychorismate + L-glutamate</text>
        <dbReference type="Rhea" id="RHEA:11672"/>
        <dbReference type="ChEBI" id="CHEBI:29748"/>
        <dbReference type="ChEBI" id="CHEBI:29985"/>
        <dbReference type="ChEBI" id="CHEBI:58359"/>
        <dbReference type="ChEBI" id="CHEBI:58406"/>
        <dbReference type="EC" id="2.6.1.85"/>
    </reaction>
</comment>
<dbReference type="CDD" id="cd01743">
    <property type="entry name" value="GATase1_Anthranilate_Synthase"/>
    <property type="match status" value="1"/>
</dbReference>
<dbReference type="EC" id="2.6.1.85" evidence="4"/>
<dbReference type="InterPro" id="IPR006221">
    <property type="entry name" value="TrpG/PapA_dom"/>
</dbReference>
<dbReference type="GO" id="GO:0005737">
    <property type="term" value="C:cytoplasm"/>
    <property type="evidence" value="ECO:0007669"/>
    <property type="project" value="TreeGrafter"/>
</dbReference>
<proteinExistence type="inferred from homology"/>
<reference evidence="13 14" key="1">
    <citation type="journal article" date="2024" name="Nat. Commun.">
        <title>Phylogenomics reveals the evolutionary origins of lichenization in chlorophyte algae.</title>
        <authorList>
            <person name="Puginier C."/>
            <person name="Libourel C."/>
            <person name="Otte J."/>
            <person name="Skaloud P."/>
            <person name="Haon M."/>
            <person name="Grisel S."/>
            <person name="Petersen M."/>
            <person name="Berrin J.G."/>
            <person name="Delaux P.M."/>
            <person name="Dal Grande F."/>
            <person name="Keller J."/>
        </authorList>
    </citation>
    <scope>NUCLEOTIDE SEQUENCE [LARGE SCALE GENOMIC DNA]</scope>
    <source>
        <strain evidence="13 14">SAG 2036</strain>
    </source>
</reference>
<dbReference type="EMBL" id="JALJOQ010000059">
    <property type="protein sequence ID" value="KAK9803493.1"/>
    <property type="molecule type" value="Genomic_DNA"/>
</dbReference>
<dbReference type="Pfam" id="PF04715">
    <property type="entry name" value="Anth_synt_I_N"/>
    <property type="match status" value="1"/>
</dbReference>
<dbReference type="PROSITE" id="PS51273">
    <property type="entry name" value="GATASE_TYPE_1"/>
    <property type="match status" value="1"/>
</dbReference>
<dbReference type="GO" id="GO:0046656">
    <property type="term" value="P:folic acid biosynthetic process"/>
    <property type="evidence" value="ECO:0007669"/>
    <property type="project" value="UniProtKB-KW"/>
</dbReference>
<dbReference type="SUPFAM" id="SSF52317">
    <property type="entry name" value="Class I glutamine amidotransferase-like"/>
    <property type="match status" value="1"/>
</dbReference>
<gene>
    <name evidence="13" type="ORF">WJX73_008887</name>
</gene>
<dbReference type="Gene3D" id="3.60.120.10">
    <property type="entry name" value="Anthranilate synthase"/>
    <property type="match status" value="1"/>
</dbReference>
<feature type="domain" description="Glutamine amidotransferase" evidence="10">
    <location>
        <begin position="47"/>
        <end position="256"/>
    </location>
</feature>
<evidence type="ECO:0000256" key="2">
    <source>
        <dbReference type="ARBA" id="ARBA00005009"/>
    </source>
</evidence>
<dbReference type="InterPro" id="IPR006805">
    <property type="entry name" value="Anth_synth_I_N"/>
</dbReference>
<dbReference type="AlphaFoldDB" id="A0AAW1P0E8"/>
<dbReference type="SUPFAM" id="SSF56322">
    <property type="entry name" value="ADC synthase"/>
    <property type="match status" value="1"/>
</dbReference>
<evidence type="ECO:0000259" key="12">
    <source>
        <dbReference type="Pfam" id="PF04715"/>
    </source>
</evidence>
<evidence type="ECO:0000256" key="8">
    <source>
        <dbReference type="ARBA" id="ARBA00031329"/>
    </source>
</evidence>
<evidence type="ECO:0000256" key="1">
    <source>
        <dbReference type="ARBA" id="ARBA00001000"/>
    </source>
</evidence>
<dbReference type="PRINTS" id="PR00099">
    <property type="entry name" value="CPSGATASE"/>
</dbReference>
<dbReference type="InterPro" id="IPR029062">
    <property type="entry name" value="Class_I_gatase-like"/>
</dbReference>
<comment type="pathway">
    <text evidence="2">Cofactor biosynthesis; tetrahydrofolate biosynthesis; 4-aminobenzoate from chorismate: step 1/2.</text>
</comment>
<evidence type="ECO:0000313" key="13">
    <source>
        <dbReference type="EMBL" id="KAK9803493.1"/>
    </source>
</evidence>
<dbReference type="PRINTS" id="PR00096">
    <property type="entry name" value="GATASE"/>
</dbReference>
<dbReference type="InterPro" id="IPR017926">
    <property type="entry name" value="GATASE"/>
</dbReference>
<dbReference type="InterPro" id="IPR015890">
    <property type="entry name" value="Chorismate_C"/>
</dbReference>
<comment type="similarity">
    <text evidence="3">In the C-terminal section; belongs to the anthranilate synthase component I family.</text>
</comment>
<dbReference type="PANTHER" id="PTHR11236">
    <property type="entry name" value="AMINOBENZOATE/ANTHRANILATE SYNTHASE"/>
    <property type="match status" value="1"/>
</dbReference>
<feature type="domain" description="Chorismate-utilising enzyme C-terminal" evidence="11">
    <location>
        <begin position="481"/>
        <end position="743"/>
    </location>
</feature>
<evidence type="ECO:0000256" key="3">
    <source>
        <dbReference type="ARBA" id="ARBA00005970"/>
    </source>
</evidence>
<evidence type="ECO:0000313" key="14">
    <source>
        <dbReference type="Proteomes" id="UP001465755"/>
    </source>
</evidence>
<dbReference type="GO" id="GO:0000162">
    <property type="term" value="P:L-tryptophan biosynthetic process"/>
    <property type="evidence" value="ECO:0007669"/>
    <property type="project" value="TreeGrafter"/>
</dbReference>
<evidence type="ECO:0000259" key="11">
    <source>
        <dbReference type="Pfam" id="PF00425"/>
    </source>
</evidence>
<evidence type="ECO:0000259" key="10">
    <source>
        <dbReference type="Pfam" id="PF00117"/>
    </source>
</evidence>
<comment type="caution">
    <text evidence="13">The sequence shown here is derived from an EMBL/GenBank/DDBJ whole genome shotgun (WGS) entry which is preliminary data.</text>
</comment>
<sequence>MPKNLSPVQVQSKRAACGVPHSAPRRLSVAAFPTRRRHDTGRLGRTLLLDNNDSFTHNLFQLLAGLRCEAPLIIKNQDISWRQLRRLLKNGAFDNVVISPGPGSPEIAADVGLCLDLLTSELDIPILGVCLGMQCIAHAAGGKVALAPEPVHGRLSSIAHKQHALFDSIPSGVGYSAVRYHSLVVEEATLPCALEAIAWTAGPTAAVGTAFQQVQSGQDTPLLMGLAHRQLPYYGVQFHPESIATDHGCQLMQNFLQLASAHRGCGRAASTQCLDVPIPASAKTSASVTHVSRSLGLDVRWQRLSPERHGTVASEDIFCTLFASCSDAFWLDSSSAPDRGRFSFMGGRGGPLWRRITYSLPDPDGRMGASSGGTASIEDAQGSVESHELHGSFWDLLEQEVASCQCSPSACQDLPFDFWGGWVGYLGYELKAQTCGSNAFRSAQPDANLFFVDRLVAVDHGSGDVYMVALADTSSMRRSRVQYERDVASCLEELRAGNSYELCLTTAFERNVSPAVSPLHLYRNLRRINPAPHAAFLQFAGACPISICCSSPERFLHGSRSSPQGSIITARPIKGTAARCANLAEDVAAAAALAASEKDRSENLMIVDLLRNDLGQVCEVGTVQVPDLMQIESFATVHQMVSTVQGVRRSDKSVVDCIRAAFPGGSMTGAPKKRSMEILDRLEGAPRGIYSGSLGYISLNGAFDFNIVIRTAVISGGTMSIGAGGAVVMQSTAAAEFQEMQLKAERLLQAVKMSEAPAN</sequence>
<keyword evidence="5" id="KW-0808">Transferase</keyword>
<keyword evidence="14" id="KW-1185">Reference proteome</keyword>
<dbReference type="InterPro" id="IPR005801">
    <property type="entry name" value="ADC_synthase"/>
</dbReference>
<dbReference type="PANTHER" id="PTHR11236:SF18">
    <property type="entry name" value="AMINODEOXYCHORISMATE SYNTHASE"/>
    <property type="match status" value="1"/>
</dbReference>
<dbReference type="NCBIfam" id="TIGR00566">
    <property type="entry name" value="trpG_papA"/>
    <property type="match status" value="1"/>
</dbReference>
<keyword evidence="6" id="KW-0289">Folate biosynthesis</keyword>
<evidence type="ECO:0000256" key="9">
    <source>
        <dbReference type="ARBA" id="ARBA00031904"/>
    </source>
</evidence>
<keyword evidence="7" id="KW-0315">Glutamine amidotransferase</keyword>
<dbReference type="Pfam" id="PF00117">
    <property type="entry name" value="GATase"/>
    <property type="match status" value="1"/>
</dbReference>
<feature type="domain" description="Anthranilate synthase component I N-terminal" evidence="12">
    <location>
        <begin position="323"/>
        <end position="466"/>
    </location>
</feature>
<organism evidence="13 14">
    <name type="scientific">Symbiochloris irregularis</name>
    <dbReference type="NCBI Taxonomy" id="706552"/>
    <lineage>
        <taxon>Eukaryota</taxon>
        <taxon>Viridiplantae</taxon>
        <taxon>Chlorophyta</taxon>
        <taxon>core chlorophytes</taxon>
        <taxon>Trebouxiophyceae</taxon>
        <taxon>Trebouxiales</taxon>
        <taxon>Trebouxiaceae</taxon>
        <taxon>Symbiochloris</taxon>
    </lineage>
</organism>
<dbReference type="PRINTS" id="PR00097">
    <property type="entry name" value="ANTSNTHASEII"/>
</dbReference>
<protein>
    <recommendedName>
        <fullName evidence="4">aminodeoxychorismate synthase</fullName>
        <ecNumber evidence="4">2.6.1.85</ecNumber>
    </recommendedName>
    <alternativeName>
        <fullName evidence="8">Para-aminobenzoate synthase</fullName>
    </alternativeName>
    <alternativeName>
        <fullName evidence="9">p-aminobenzoic acid synthase</fullName>
    </alternativeName>
</protein>
<dbReference type="GO" id="GO:0008153">
    <property type="term" value="P:4-aminobenzoate biosynthetic process"/>
    <property type="evidence" value="ECO:0007669"/>
    <property type="project" value="TreeGrafter"/>
</dbReference>
<dbReference type="Gene3D" id="3.40.50.880">
    <property type="match status" value="1"/>
</dbReference>
<evidence type="ECO:0000256" key="5">
    <source>
        <dbReference type="ARBA" id="ARBA00022679"/>
    </source>
</evidence>
<evidence type="ECO:0000256" key="4">
    <source>
        <dbReference type="ARBA" id="ARBA00013139"/>
    </source>
</evidence>
<dbReference type="Pfam" id="PF00425">
    <property type="entry name" value="Chorismate_bind"/>
    <property type="match status" value="1"/>
</dbReference>
<dbReference type="InterPro" id="IPR019999">
    <property type="entry name" value="Anth_synth_I-like"/>
</dbReference>
<accession>A0AAW1P0E8</accession>
<dbReference type="Proteomes" id="UP001465755">
    <property type="component" value="Unassembled WGS sequence"/>
</dbReference>
<dbReference type="GO" id="GO:0046820">
    <property type="term" value="F:4-amino-4-deoxychorismate synthase activity"/>
    <property type="evidence" value="ECO:0007669"/>
    <property type="project" value="UniProtKB-EC"/>
</dbReference>
<evidence type="ECO:0000256" key="7">
    <source>
        <dbReference type="ARBA" id="ARBA00022962"/>
    </source>
</evidence>
<name>A0AAW1P0E8_9CHLO</name>
<evidence type="ECO:0000256" key="6">
    <source>
        <dbReference type="ARBA" id="ARBA00022909"/>
    </source>
</evidence>